<gene>
    <name evidence="1" type="ORF">K1720_10085</name>
</gene>
<dbReference type="AlphaFoldDB" id="A0A9E7MBZ7"/>
<name>A0A9E7MBZ7_9EURY</name>
<sequence length="508" mass="59949">MEKEIMELLRLERIREPLSPSKRVKDFQVTIQRTKNGEEIELAGFLLARKPPYAPNDAAYYLLSPLTPSELASLSKDDFRSYLVIRMTEMTEVRGNVRPGSHVRVKGVMDAYPWGNLRTVHTLLIEGREYPEYWKDYQEFALSRREVINLFERTVYMPDEMRMALIYSLYGVPYVLGMEQSRNWGEGFDFTVYKYRENLGLLALWKALKYLYDSLPWEVRVTKKTMLEIEDPFLGIDFRVRNPNGTDMKYYTPLKKISMNKLPKWVKDQITNKKAIGLLPENKEPNPTDLLARISETPFVLTPWEEKPYFEKNREFQQLMPNLLVTVFLQREQHMAMNTKDLEPFRKEFLKWIEYGRQEYPDMFNPLSSSPKGLFHINLRYLLDVRVFGAATRFSGKVTKKTIGDIRQIKEAILNDWAVVVKDHPEILMELRKDYERYVPRDVRAQRALQVFYDLSSTSITGDVDKEEFLNELLQQGFNQKDALELIERFISSGYVYEPFPGKLRLIR</sequence>
<organism evidence="1 2">
    <name type="scientific">Thermococcus argininiproducens</name>
    <dbReference type="NCBI Taxonomy" id="2866384"/>
    <lineage>
        <taxon>Archaea</taxon>
        <taxon>Methanobacteriati</taxon>
        <taxon>Methanobacteriota</taxon>
        <taxon>Thermococci</taxon>
        <taxon>Thermococcales</taxon>
        <taxon>Thermococcaceae</taxon>
        <taxon>Thermococcus</taxon>
    </lineage>
</organism>
<proteinExistence type="predicted"/>
<dbReference type="InterPro" id="IPR036388">
    <property type="entry name" value="WH-like_DNA-bd_sf"/>
</dbReference>
<evidence type="ECO:0000313" key="1">
    <source>
        <dbReference type="EMBL" id="USH00989.1"/>
    </source>
</evidence>
<protein>
    <submittedName>
        <fullName evidence="1">Uncharacterized protein</fullName>
    </submittedName>
</protein>
<evidence type="ECO:0000313" key="2">
    <source>
        <dbReference type="Proteomes" id="UP001056425"/>
    </source>
</evidence>
<dbReference type="EMBL" id="CP080572">
    <property type="protein sequence ID" value="USH00989.1"/>
    <property type="molecule type" value="Genomic_DNA"/>
</dbReference>
<dbReference type="Gene3D" id="1.10.10.10">
    <property type="entry name" value="Winged helix-like DNA-binding domain superfamily/Winged helix DNA-binding domain"/>
    <property type="match status" value="1"/>
</dbReference>
<accession>A0A9E7MBZ7</accession>
<reference evidence="1 2" key="1">
    <citation type="submission" date="2021-08" db="EMBL/GenBank/DDBJ databases">
        <title>Thermococcus onnuriiensis IOH2.</title>
        <authorList>
            <person name="Park Y.-J."/>
        </authorList>
    </citation>
    <scope>NUCLEOTIDE SEQUENCE [LARGE SCALE GENOMIC DNA]</scope>
    <source>
        <strain evidence="1 2">IOH2</strain>
    </source>
</reference>
<dbReference type="Proteomes" id="UP001056425">
    <property type="component" value="Chromosome"/>
</dbReference>
<keyword evidence="2" id="KW-1185">Reference proteome</keyword>
<dbReference type="KEGG" id="thei:K1720_10085"/>